<gene>
    <name evidence="1" type="ORF">CLV98_101423</name>
</gene>
<dbReference type="EMBL" id="QGDT01000001">
    <property type="protein sequence ID" value="PWJ60242.1"/>
    <property type="molecule type" value="Genomic_DNA"/>
</dbReference>
<organism evidence="1 2">
    <name type="scientific">Dyadobacter jejuensis</name>
    <dbReference type="NCBI Taxonomy" id="1082580"/>
    <lineage>
        <taxon>Bacteria</taxon>
        <taxon>Pseudomonadati</taxon>
        <taxon>Bacteroidota</taxon>
        <taxon>Cytophagia</taxon>
        <taxon>Cytophagales</taxon>
        <taxon>Spirosomataceae</taxon>
        <taxon>Dyadobacter</taxon>
    </lineage>
</organism>
<keyword evidence="2" id="KW-1185">Reference proteome</keyword>
<name>A0A316ARM9_9BACT</name>
<reference evidence="1 2" key="1">
    <citation type="submission" date="2018-03" db="EMBL/GenBank/DDBJ databases">
        <title>Genomic Encyclopedia of Archaeal and Bacterial Type Strains, Phase II (KMG-II): from individual species to whole genera.</title>
        <authorList>
            <person name="Goeker M."/>
        </authorList>
    </citation>
    <scope>NUCLEOTIDE SEQUENCE [LARGE SCALE GENOMIC DNA]</scope>
    <source>
        <strain evidence="1 2">DSM 100346</strain>
    </source>
</reference>
<sequence length="68" mass="7592">MPSNRMRITVHGSLLAQSKGLAGGNNNDGYCVEFFHLISFFNLKEIRNSLNPLMKYSLSGNDNLAKFV</sequence>
<evidence type="ECO:0000313" key="2">
    <source>
        <dbReference type="Proteomes" id="UP000245880"/>
    </source>
</evidence>
<comment type="caution">
    <text evidence="1">The sequence shown here is derived from an EMBL/GenBank/DDBJ whole genome shotgun (WGS) entry which is preliminary data.</text>
</comment>
<accession>A0A316ARM9</accession>
<dbReference type="AlphaFoldDB" id="A0A316ARM9"/>
<evidence type="ECO:0000313" key="1">
    <source>
        <dbReference type="EMBL" id="PWJ60242.1"/>
    </source>
</evidence>
<protein>
    <submittedName>
        <fullName evidence="1">Uncharacterized protein</fullName>
    </submittedName>
</protein>
<dbReference type="Proteomes" id="UP000245880">
    <property type="component" value="Unassembled WGS sequence"/>
</dbReference>
<proteinExistence type="predicted"/>